<evidence type="ECO:0000313" key="1">
    <source>
        <dbReference type="EMBL" id="HGZ60444.1"/>
    </source>
</evidence>
<sequence length="202" mass="22948">MKELEKGGRWRAELVGYYVESVALLEGMDCSPSFLGIKILSEKRGEAKIYPGHKFYPILFDSEKLHGKKIFLNFTYSPKTILGVFNGENDICIEGYPPTIRESYLIVEGIVDNILPGNPTKLYLILGKEWVDEDNLRPLSRATGLLVESLIELSRIGIGDKKERLKAYSFFLERLGKVTADSKIFEGLSEAERRARENDRLN</sequence>
<dbReference type="EMBL" id="DTLS01000129">
    <property type="protein sequence ID" value="HGZ60444.1"/>
    <property type="molecule type" value="Genomic_DNA"/>
</dbReference>
<comment type="caution">
    <text evidence="1">The sequence shown here is derived from an EMBL/GenBank/DDBJ whole genome shotgun (WGS) entry which is preliminary data.</text>
</comment>
<proteinExistence type="predicted"/>
<evidence type="ECO:0008006" key="2">
    <source>
        <dbReference type="Google" id="ProtNLM"/>
    </source>
</evidence>
<accession>A0A7J3SLJ2</accession>
<organism evidence="1">
    <name type="scientific">Fervidicoccus fontis</name>
    <dbReference type="NCBI Taxonomy" id="683846"/>
    <lineage>
        <taxon>Archaea</taxon>
        <taxon>Thermoproteota</taxon>
        <taxon>Thermoprotei</taxon>
        <taxon>Fervidicoccales</taxon>
        <taxon>Fervidicoccaceae</taxon>
        <taxon>Fervidicoccus</taxon>
    </lineage>
</organism>
<gene>
    <name evidence="1" type="ORF">ENW83_04475</name>
</gene>
<dbReference type="SUPFAM" id="SSF50475">
    <property type="entry name" value="FMN-binding split barrel"/>
    <property type="match status" value="1"/>
</dbReference>
<reference evidence="1" key="1">
    <citation type="journal article" date="2020" name="mSystems">
        <title>Genome- and Community-Level Interaction Insights into Carbon Utilization and Element Cycling Functions of Hydrothermarchaeota in Hydrothermal Sediment.</title>
        <authorList>
            <person name="Zhou Z."/>
            <person name="Liu Y."/>
            <person name="Xu W."/>
            <person name="Pan J."/>
            <person name="Luo Z.H."/>
            <person name="Li M."/>
        </authorList>
    </citation>
    <scope>NUCLEOTIDE SEQUENCE [LARGE SCALE GENOMIC DNA]</scope>
    <source>
        <strain evidence="1">SpSt-885</strain>
    </source>
</reference>
<protein>
    <recommendedName>
        <fullName evidence="2">DUF447 family protein</fullName>
    </recommendedName>
</protein>
<dbReference type="AlphaFoldDB" id="A0A7J3SLJ2"/>
<name>A0A7J3SLJ2_9CREN</name>